<sequence length="98" mass="11281">MNWLPSLITTSYNSNAAHPSPFPQGPSRGVMRRQRAQTLNQEHQIRESEDKTQQETLHFSLSAQRVKHSGFGQLPHVKTFQEPQVDMDLYITSTYRAL</sequence>
<dbReference type="Proteomes" id="UP000762676">
    <property type="component" value="Unassembled WGS sequence"/>
</dbReference>
<protein>
    <submittedName>
        <fullName evidence="2">Uncharacterized protein</fullName>
    </submittedName>
</protein>
<gene>
    <name evidence="2" type="ORF">ElyMa_001781300</name>
</gene>
<comment type="caution">
    <text evidence="2">The sequence shown here is derived from an EMBL/GenBank/DDBJ whole genome shotgun (WGS) entry which is preliminary data.</text>
</comment>
<evidence type="ECO:0000313" key="3">
    <source>
        <dbReference type="Proteomes" id="UP000762676"/>
    </source>
</evidence>
<name>A0AAV4ECV3_9GAST</name>
<evidence type="ECO:0000313" key="2">
    <source>
        <dbReference type="EMBL" id="GFR58898.1"/>
    </source>
</evidence>
<accession>A0AAV4ECV3</accession>
<reference evidence="2 3" key="1">
    <citation type="journal article" date="2021" name="Elife">
        <title>Chloroplast acquisition without the gene transfer in kleptoplastic sea slugs, Plakobranchus ocellatus.</title>
        <authorList>
            <person name="Maeda T."/>
            <person name="Takahashi S."/>
            <person name="Yoshida T."/>
            <person name="Shimamura S."/>
            <person name="Takaki Y."/>
            <person name="Nagai Y."/>
            <person name="Toyoda A."/>
            <person name="Suzuki Y."/>
            <person name="Arimoto A."/>
            <person name="Ishii H."/>
            <person name="Satoh N."/>
            <person name="Nishiyama T."/>
            <person name="Hasebe M."/>
            <person name="Maruyama T."/>
            <person name="Minagawa J."/>
            <person name="Obokata J."/>
            <person name="Shigenobu S."/>
        </authorList>
    </citation>
    <scope>NUCLEOTIDE SEQUENCE [LARGE SCALE GENOMIC DNA]</scope>
</reference>
<keyword evidence="3" id="KW-1185">Reference proteome</keyword>
<evidence type="ECO:0000256" key="1">
    <source>
        <dbReference type="SAM" id="MobiDB-lite"/>
    </source>
</evidence>
<dbReference type="EMBL" id="BMAT01003620">
    <property type="protein sequence ID" value="GFR58898.1"/>
    <property type="molecule type" value="Genomic_DNA"/>
</dbReference>
<dbReference type="AlphaFoldDB" id="A0AAV4ECV3"/>
<proteinExistence type="predicted"/>
<feature type="region of interest" description="Disordered" evidence="1">
    <location>
        <begin position="10"/>
        <end position="53"/>
    </location>
</feature>
<feature type="compositionally biased region" description="Basic and acidic residues" evidence="1">
    <location>
        <begin position="43"/>
        <end position="53"/>
    </location>
</feature>
<organism evidence="2 3">
    <name type="scientific">Elysia marginata</name>
    <dbReference type="NCBI Taxonomy" id="1093978"/>
    <lineage>
        <taxon>Eukaryota</taxon>
        <taxon>Metazoa</taxon>
        <taxon>Spiralia</taxon>
        <taxon>Lophotrochozoa</taxon>
        <taxon>Mollusca</taxon>
        <taxon>Gastropoda</taxon>
        <taxon>Heterobranchia</taxon>
        <taxon>Euthyneura</taxon>
        <taxon>Panpulmonata</taxon>
        <taxon>Sacoglossa</taxon>
        <taxon>Placobranchoidea</taxon>
        <taxon>Plakobranchidae</taxon>
        <taxon>Elysia</taxon>
    </lineage>
</organism>